<dbReference type="GO" id="GO:0016787">
    <property type="term" value="F:hydrolase activity"/>
    <property type="evidence" value="ECO:0007669"/>
    <property type="project" value="UniProtKB-KW"/>
</dbReference>
<proteinExistence type="predicted"/>
<name>A0AA96GGE2_9BACT</name>
<gene>
    <name evidence="2" type="ORF">PQG83_15965</name>
</gene>
<keyword evidence="2" id="KW-0378">Hydrolase</keyword>
<feature type="domain" description="Serine aminopeptidase S33" evidence="1">
    <location>
        <begin position="48"/>
        <end position="165"/>
    </location>
</feature>
<dbReference type="Proteomes" id="UP001302494">
    <property type="component" value="Chromosome"/>
</dbReference>
<dbReference type="InterPro" id="IPR029058">
    <property type="entry name" value="AB_hydrolase_fold"/>
</dbReference>
<dbReference type="Pfam" id="PF12146">
    <property type="entry name" value="Hydrolase_4"/>
    <property type="match status" value="1"/>
</dbReference>
<evidence type="ECO:0000259" key="1">
    <source>
        <dbReference type="Pfam" id="PF12146"/>
    </source>
</evidence>
<dbReference type="KEGG" id="nneo:PQG83_15965"/>
<protein>
    <submittedName>
        <fullName evidence="2">Alpha/beta hydrolase</fullName>
    </submittedName>
</protein>
<dbReference type="PANTHER" id="PTHR12277:SF81">
    <property type="entry name" value="PROTEIN ABHD13"/>
    <property type="match status" value="1"/>
</dbReference>
<dbReference type="EMBL" id="CP116968">
    <property type="protein sequence ID" value="WNM61238.1"/>
    <property type="molecule type" value="Genomic_DNA"/>
</dbReference>
<organism evidence="2 3">
    <name type="scientific">Candidatus Nitrospira neomarina</name>
    <dbReference type="NCBI Taxonomy" id="3020899"/>
    <lineage>
        <taxon>Bacteria</taxon>
        <taxon>Pseudomonadati</taxon>
        <taxon>Nitrospirota</taxon>
        <taxon>Nitrospiria</taxon>
        <taxon>Nitrospirales</taxon>
        <taxon>Nitrospiraceae</taxon>
        <taxon>Nitrospira</taxon>
    </lineage>
</organism>
<dbReference type="InterPro" id="IPR022742">
    <property type="entry name" value="Hydrolase_4"/>
</dbReference>
<evidence type="ECO:0000313" key="2">
    <source>
        <dbReference type="EMBL" id="WNM61238.1"/>
    </source>
</evidence>
<reference evidence="2 3" key="1">
    <citation type="submission" date="2023-01" db="EMBL/GenBank/DDBJ databases">
        <title>Cultivation and genomic characterization of new, ubiquitous marine nitrite-oxidizing bacteria from the Nitrospirales.</title>
        <authorList>
            <person name="Mueller A.J."/>
            <person name="Daebeler A."/>
            <person name="Herbold C.W."/>
            <person name="Kirkegaard R.H."/>
            <person name="Daims H."/>
        </authorList>
    </citation>
    <scope>NUCLEOTIDE SEQUENCE [LARGE SCALE GENOMIC DNA]</scope>
    <source>
        <strain evidence="2 3">DK</strain>
    </source>
</reference>
<dbReference type="RefSeq" id="WP_312743095.1">
    <property type="nucleotide sequence ID" value="NZ_CP116968.1"/>
</dbReference>
<dbReference type="PANTHER" id="PTHR12277">
    <property type="entry name" value="ALPHA/BETA HYDROLASE DOMAIN-CONTAINING PROTEIN"/>
    <property type="match status" value="1"/>
</dbReference>
<accession>A0AA96GGE2</accession>
<dbReference type="Gene3D" id="3.40.50.1820">
    <property type="entry name" value="alpha/beta hydrolase"/>
    <property type="match status" value="1"/>
</dbReference>
<keyword evidence="3" id="KW-1185">Reference proteome</keyword>
<evidence type="ECO:0000313" key="3">
    <source>
        <dbReference type="Proteomes" id="UP001302494"/>
    </source>
</evidence>
<sequence length="253" mass="28178">MFEGVFVFQPSSWEDRNWASLSGLPLEEVWLPVDESATIFGWFVNAGPNKPVLLWCHGNAGNISHRLDNIRQLYRRGLSVFIFDYRGYGRSTGTPTEPGMYQDALASYDYVLNRRGIASSRIVVFGRSLGACVAGEVAILRPSAGVILEGAFPSIQAMSDHHYLGLPARWLLNANFNLIERLAKLRRPLLVIHGEKDSIVPMALGRKVYDAAHEPKQWFVVVGAGHNDVPFVGGTSYFQKITSFVQTLIERSP</sequence>
<dbReference type="SUPFAM" id="SSF53474">
    <property type="entry name" value="alpha/beta-Hydrolases"/>
    <property type="match status" value="1"/>
</dbReference>
<dbReference type="AlphaFoldDB" id="A0AA96GGE2"/>